<dbReference type="SUPFAM" id="SSF56112">
    <property type="entry name" value="Protein kinase-like (PK-like)"/>
    <property type="match status" value="1"/>
</dbReference>
<dbReference type="Gene3D" id="3.90.1200.10">
    <property type="match status" value="1"/>
</dbReference>
<protein>
    <submittedName>
        <fullName evidence="1">Phosphotransferase enzyme family protein</fullName>
    </submittedName>
</protein>
<reference evidence="1 2" key="1">
    <citation type="submission" date="2019-02" db="EMBL/GenBank/DDBJ databases">
        <title>Deep-cultivation of Planctomycetes and their phenomic and genomic characterization uncovers novel biology.</title>
        <authorList>
            <person name="Wiegand S."/>
            <person name="Jogler M."/>
            <person name="Boedeker C."/>
            <person name="Pinto D."/>
            <person name="Vollmers J."/>
            <person name="Rivas-Marin E."/>
            <person name="Kohn T."/>
            <person name="Peeters S.H."/>
            <person name="Heuer A."/>
            <person name="Rast P."/>
            <person name="Oberbeckmann S."/>
            <person name="Bunk B."/>
            <person name="Jeske O."/>
            <person name="Meyerdierks A."/>
            <person name="Storesund J.E."/>
            <person name="Kallscheuer N."/>
            <person name="Luecker S."/>
            <person name="Lage O.M."/>
            <person name="Pohl T."/>
            <person name="Merkel B.J."/>
            <person name="Hornburger P."/>
            <person name="Mueller R.-W."/>
            <person name="Bruemmer F."/>
            <person name="Labrenz M."/>
            <person name="Spormann A.M."/>
            <person name="Op den Camp H."/>
            <person name="Overmann J."/>
            <person name="Amann R."/>
            <person name="Jetten M.S.M."/>
            <person name="Mascher T."/>
            <person name="Medema M.H."/>
            <person name="Devos D.P."/>
            <person name="Kaster A.-K."/>
            <person name="Ovreas L."/>
            <person name="Rohde M."/>
            <person name="Galperin M.Y."/>
            <person name="Jogler C."/>
        </authorList>
    </citation>
    <scope>NUCLEOTIDE SEQUENCE [LARGE SCALE GENOMIC DNA]</scope>
    <source>
        <strain evidence="1 2">Poly30</strain>
    </source>
</reference>
<accession>A0A518EL73</accession>
<dbReference type="Proteomes" id="UP000320390">
    <property type="component" value="Chromosome"/>
</dbReference>
<dbReference type="PANTHER" id="PTHR11012:SF30">
    <property type="entry name" value="PROTEIN KINASE-LIKE DOMAIN-CONTAINING"/>
    <property type="match status" value="1"/>
</dbReference>
<dbReference type="PANTHER" id="PTHR11012">
    <property type="entry name" value="PROTEIN KINASE-LIKE DOMAIN-CONTAINING"/>
    <property type="match status" value="1"/>
</dbReference>
<dbReference type="InterPro" id="IPR011009">
    <property type="entry name" value="Kinase-like_dom_sf"/>
</dbReference>
<keyword evidence="2" id="KW-1185">Reference proteome</keyword>
<dbReference type="AlphaFoldDB" id="A0A518EL73"/>
<gene>
    <name evidence="1" type="ORF">Poly30_03320</name>
</gene>
<proteinExistence type="predicted"/>
<keyword evidence="1" id="KW-0808">Transferase</keyword>
<dbReference type="InterPro" id="IPR004119">
    <property type="entry name" value="EcKL"/>
</dbReference>
<dbReference type="OrthoDB" id="9769860at2"/>
<organism evidence="1 2">
    <name type="scientific">Saltatorellus ferox</name>
    <dbReference type="NCBI Taxonomy" id="2528018"/>
    <lineage>
        <taxon>Bacteria</taxon>
        <taxon>Pseudomonadati</taxon>
        <taxon>Planctomycetota</taxon>
        <taxon>Planctomycetia</taxon>
        <taxon>Planctomycetia incertae sedis</taxon>
        <taxon>Saltatorellus</taxon>
    </lineage>
</organism>
<dbReference type="Pfam" id="PF02958">
    <property type="entry name" value="EcKL"/>
    <property type="match status" value="1"/>
</dbReference>
<sequence>MDTQHWIEAVTGLQVRSGPELVQELWSGFGRLERFHLSKGHVIVKAVDPGARGGAPGHPRGWDTDLSAERKQKSYRVERVFYSEYALRLEEEARVPALIAARETATGGEMILEDLDAAGFAGRPRALEDGGIRACLGWLARFHGAFLGSPTDGLWERGTYWHLETRPDELEAIRGTPLGEAASDIDRRLSAAQHRTLVHGDAKLANFCFAPGAANGASASVAAVDFQYVGGGVGVQDVAYFLGSCLDDGELAAQAAPYLDLYFEALRSFPGCDAALEDEWRELWPHAWADFHRFLAGWSPGHWKLSVYSEGMVRRIIAR</sequence>
<dbReference type="GO" id="GO:0016740">
    <property type="term" value="F:transferase activity"/>
    <property type="evidence" value="ECO:0007669"/>
    <property type="project" value="UniProtKB-KW"/>
</dbReference>
<name>A0A518EL73_9BACT</name>
<evidence type="ECO:0000313" key="1">
    <source>
        <dbReference type="EMBL" id="QDV04838.1"/>
    </source>
</evidence>
<dbReference type="EMBL" id="CP036434">
    <property type="protein sequence ID" value="QDV04838.1"/>
    <property type="molecule type" value="Genomic_DNA"/>
</dbReference>
<dbReference type="RefSeq" id="WP_145194279.1">
    <property type="nucleotide sequence ID" value="NZ_CP036434.1"/>
</dbReference>
<evidence type="ECO:0000313" key="2">
    <source>
        <dbReference type="Proteomes" id="UP000320390"/>
    </source>
</evidence>